<proteinExistence type="predicted"/>
<dbReference type="PANTHER" id="PTHR48258:SF15">
    <property type="entry name" value="OS02G0543900 PROTEIN"/>
    <property type="match status" value="1"/>
</dbReference>
<dbReference type="Pfam" id="PF13960">
    <property type="entry name" value="DUF4218"/>
    <property type="match status" value="1"/>
</dbReference>
<dbReference type="KEGG" id="dosa:Os02g0543900"/>
<dbReference type="InterPro" id="IPR025452">
    <property type="entry name" value="DUF4218"/>
</dbReference>
<reference evidence="4" key="2">
    <citation type="journal article" date="2008" name="Nucleic Acids Res.">
        <title>The rice annotation project database (RAP-DB): 2008 update.</title>
        <authorList>
            <consortium name="The rice annotation project (RAP)"/>
        </authorList>
    </citation>
    <scope>GENOME REANNOTATION</scope>
    <source>
        <strain evidence="4">cv. Nipponbare</strain>
    </source>
</reference>
<evidence type="ECO:0000313" key="4">
    <source>
        <dbReference type="Proteomes" id="UP000000763"/>
    </source>
</evidence>
<accession>A0A0P0VKB6</accession>
<dbReference type="Proteomes" id="UP000000763">
    <property type="component" value="Chromosome 2"/>
</dbReference>
<dbReference type="AlphaFoldDB" id="A0A0P0VKB6"/>
<dbReference type="InterPro" id="IPR025312">
    <property type="entry name" value="DUF4216"/>
</dbReference>
<protein>
    <submittedName>
        <fullName evidence="3">Os02g0543900 protein</fullName>
    </submittedName>
</protein>
<evidence type="ECO:0000313" key="3">
    <source>
        <dbReference type="EMBL" id="BAF08990.2"/>
    </source>
</evidence>
<feature type="domain" description="DUF4216" evidence="1">
    <location>
        <begin position="211"/>
        <end position="287"/>
    </location>
</feature>
<name>A0A0P0VKB6_ORYSJ</name>
<evidence type="ECO:0000259" key="2">
    <source>
        <dbReference type="Pfam" id="PF13960"/>
    </source>
</evidence>
<dbReference type="PANTHER" id="PTHR48258">
    <property type="entry name" value="DUF4218 DOMAIN-CONTAINING PROTEIN-RELATED"/>
    <property type="match status" value="1"/>
</dbReference>
<dbReference type="Pfam" id="PF13952">
    <property type="entry name" value="DUF4216"/>
    <property type="match status" value="1"/>
</dbReference>
<organism evidence="3 4">
    <name type="scientific">Oryza sativa subsp. japonica</name>
    <name type="common">Rice</name>
    <dbReference type="NCBI Taxonomy" id="39947"/>
    <lineage>
        <taxon>Eukaryota</taxon>
        <taxon>Viridiplantae</taxon>
        <taxon>Streptophyta</taxon>
        <taxon>Embryophyta</taxon>
        <taxon>Tracheophyta</taxon>
        <taxon>Spermatophyta</taxon>
        <taxon>Magnoliopsida</taxon>
        <taxon>Liliopsida</taxon>
        <taxon>Poales</taxon>
        <taxon>Poaceae</taxon>
        <taxon>BOP clade</taxon>
        <taxon>Oryzoideae</taxon>
        <taxon>Oryzeae</taxon>
        <taxon>Oryzinae</taxon>
        <taxon>Oryza</taxon>
        <taxon>Oryza sativa</taxon>
    </lineage>
</organism>
<evidence type="ECO:0000259" key="1">
    <source>
        <dbReference type="Pfam" id="PF13952"/>
    </source>
</evidence>
<dbReference type="OMA" id="GTEVLWY"/>
<feature type="domain" description="DUF4218" evidence="2">
    <location>
        <begin position="1"/>
        <end position="31"/>
    </location>
</feature>
<reference evidence="3 4" key="1">
    <citation type="journal article" date="2005" name="Nature">
        <title>The map-based sequence of the rice genome.</title>
        <authorList>
            <consortium name="International rice genome sequencing project (IRGSP)"/>
            <person name="Matsumoto T."/>
            <person name="Wu J."/>
            <person name="Kanamori H."/>
            <person name="Katayose Y."/>
            <person name="Fujisawa M."/>
            <person name="Namiki N."/>
            <person name="Mizuno H."/>
            <person name="Yamamoto K."/>
            <person name="Antonio B.A."/>
            <person name="Baba T."/>
            <person name="Sakata K."/>
            <person name="Nagamura Y."/>
            <person name="Aoki H."/>
            <person name="Arikawa K."/>
            <person name="Arita K."/>
            <person name="Bito T."/>
            <person name="Chiden Y."/>
            <person name="Fujitsuka N."/>
            <person name="Fukunaka R."/>
            <person name="Hamada M."/>
            <person name="Harada C."/>
            <person name="Hayashi A."/>
            <person name="Hijishita S."/>
            <person name="Honda M."/>
            <person name="Hosokawa S."/>
            <person name="Ichikawa Y."/>
            <person name="Idonuma A."/>
            <person name="Iijima M."/>
            <person name="Ikeda M."/>
            <person name="Ikeno M."/>
            <person name="Ito K."/>
            <person name="Ito S."/>
            <person name="Ito T."/>
            <person name="Ito Y."/>
            <person name="Ito Y."/>
            <person name="Iwabuchi A."/>
            <person name="Kamiya K."/>
            <person name="Karasawa W."/>
            <person name="Kurita K."/>
            <person name="Katagiri S."/>
            <person name="Kikuta A."/>
            <person name="Kobayashi H."/>
            <person name="Kobayashi N."/>
            <person name="Machita K."/>
            <person name="Maehara T."/>
            <person name="Masukawa M."/>
            <person name="Mizubayashi T."/>
            <person name="Mukai Y."/>
            <person name="Nagasaki H."/>
            <person name="Nagata Y."/>
            <person name="Naito S."/>
            <person name="Nakashima M."/>
            <person name="Nakama Y."/>
            <person name="Nakamichi Y."/>
            <person name="Nakamura M."/>
            <person name="Meguro A."/>
            <person name="Negishi M."/>
            <person name="Ohta I."/>
            <person name="Ohta T."/>
            <person name="Okamoto M."/>
            <person name="Ono N."/>
            <person name="Saji S."/>
            <person name="Sakaguchi M."/>
            <person name="Sakai K."/>
            <person name="Shibata M."/>
            <person name="Shimokawa T."/>
            <person name="Song J."/>
            <person name="Takazaki Y."/>
            <person name="Terasawa K."/>
            <person name="Tsugane M."/>
            <person name="Tsuji K."/>
            <person name="Ueda S."/>
            <person name="Waki K."/>
            <person name="Yamagata H."/>
            <person name="Yamamoto M."/>
            <person name="Yamamoto S."/>
            <person name="Yamane H."/>
            <person name="Yoshiki S."/>
            <person name="Yoshihara R."/>
            <person name="Yukawa K."/>
            <person name="Zhong H."/>
            <person name="Yano M."/>
            <person name="Yuan Q."/>
            <person name="Ouyang S."/>
            <person name="Liu J."/>
            <person name="Jones K.M."/>
            <person name="Gansberger K."/>
            <person name="Moffat K."/>
            <person name="Hill J."/>
            <person name="Bera J."/>
            <person name="Fadrosh D."/>
            <person name="Jin S."/>
            <person name="Johri S."/>
            <person name="Kim M."/>
            <person name="Overton L."/>
            <person name="Reardon M."/>
            <person name="Tsitrin T."/>
            <person name="Vuong H."/>
            <person name="Weaver B."/>
            <person name="Ciecko A."/>
            <person name="Tallon L."/>
            <person name="Jackson J."/>
            <person name="Pai G."/>
            <person name="Aken S.V."/>
            <person name="Utterback T."/>
            <person name="Reidmuller S."/>
            <person name="Feldblyum T."/>
            <person name="Hsiao J."/>
            <person name="Zismann V."/>
            <person name="Iobst S."/>
            <person name="de Vazeille A.R."/>
            <person name="Buell C.R."/>
            <person name="Ying K."/>
            <person name="Li Y."/>
            <person name="Lu T."/>
            <person name="Huang Y."/>
            <person name="Zhao Q."/>
            <person name="Feng Q."/>
            <person name="Zhang L."/>
            <person name="Zhu J."/>
            <person name="Weng Q."/>
            <person name="Mu J."/>
            <person name="Lu Y."/>
            <person name="Fan D."/>
            <person name="Liu Y."/>
            <person name="Guan J."/>
            <person name="Zhang Y."/>
            <person name="Yu S."/>
            <person name="Liu X."/>
            <person name="Zhang Y."/>
            <person name="Hong G."/>
            <person name="Han B."/>
            <person name="Choisne N."/>
            <person name="Demange N."/>
            <person name="Orjeda G."/>
            <person name="Samain S."/>
            <person name="Cattolico L."/>
            <person name="Pelletier E."/>
            <person name="Couloux A."/>
            <person name="Segurens B."/>
            <person name="Wincker P."/>
            <person name="D'Hont A."/>
            <person name="Scarpelli C."/>
            <person name="Weissenbach J."/>
            <person name="Salanoubat M."/>
            <person name="Quetier F."/>
            <person name="Yu Y."/>
            <person name="Kim H.R."/>
            <person name="Rambo T."/>
            <person name="Currie J."/>
            <person name="Collura K."/>
            <person name="Luo M."/>
            <person name="Yang T."/>
            <person name="Ammiraju J.S.S."/>
            <person name="Engler F."/>
            <person name="Soderlund C."/>
            <person name="Wing R.A."/>
            <person name="Palmer L.E."/>
            <person name="de la Bastide M."/>
            <person name="Spiegel L."/>
            <person name="Nascimento L."/>
            <person name="Zutavern T."/>
            <person name="O'Shaughnessy A."/>
            <person name="Dike S."/>
            <person name="Dedhia N."/>
            <person name="Preston R."/>
            <person name="Balija V."/>
            <person name="McCombie W.R."/>
            <person name="Chow T."/>
            <person name="Chen H."/>
            <person name="Chung M."/>
            <person name="Chen C."/>
            <person name="Shaw J."/>
            <person name="Wu H."/>
            <person name="Hsiao K."/>
            <person name="Chao Y."/>
            <person name="Chu M."/>
            <person name="Cheng C."/>
            <person name="Hour A."/>
            <person name="Lee P."/>
            <person name="Lin S."/>
            <person name="Lin Y."/>
            <person name="Liou J."/>
            <person name="Liu S."/>
            <person name="Hsing Y."/>
            <person name="Raghuvanshi S."/>
            <person name="Mohanty A."/>
            <person name="Bharti A.K."/>
            <person name="Gaur A."/>
            <person name="Gupta V."/>
            <person name="Kumar D."/>
            <person name="Ravi V."/>
            <person name="Vij S."/>
            <person name="Kapur A."/>
            <person name="Khurana P."/>
            <person name="Khurana P."/>
            <person name="Khurana J.P."/>
            <person name="Tyagi A.K."/>
            <person name="Gaikwad K."/>
            <person name="Singh A."/>
            <person name="Dalal V."/>
            <person name="Srivastava S."/>
            <person name="Dixit A."/>
            <person name="Pal A.K."/>
            <person name="Ghazi I.A."/>
            <person name="Yadav M."/>
            <person name="Pandit A."/>
            <person name="Bhargava A."/>
            <person name="Sureshbabu K."/>
            <person name="Batra K."/>
            <person name="Sharma T.R."/>
            <person name="Mohapatra T."/>
            <person name="Singh N.K."/>
            <person name="Messing J."/>
            <person name="Nelson A.B."/>
            <person name="Fuks G."/>
            <person name="Kavchok S."/>
            <person name="Keizer G."/>
            <person name="Linton E."/>
            <person name="Llaca V."/>
            <person name="Song R."/>
            <person name="Tanyolac B."/>
            <person name="Young S."/>
            <person name="Ho-Il K."/>
            <person name="Hahn J.H."/>
            <person name="Sangsakoo G."/>
            <person name="Vanavichit A."/>
            <person name="de Mattos Luiz.A.T."/>
            <person name="Zimmer P.D."/>
            <person name="Malone G."/>
            <person name="Dellagostin O."/>
            <person name="de Oliveira A.C."/>
            <person name="Bevan M."/>
            <person name="Bancroft I."/>
            <person name="Minx P."/>
            <person name="Cordum H."/>
            <person name="Wilson R."/>
            <person name="Cheng Z."/>
            <person name="Jin W."/>
            <person name="Jiang J."/>
            <person name="Leong S.A."/>
            <person name="Iwama H."/>
            <person name="Gojobori T."/>
            <person name="Itoh T."/>
            <person name="Niimura Y."/>
            <person name="Fujii Y."/>
            <person name="Habara T."/>
            <person name="Sakai H."/>
            <person name="Sato Y."/>
            <person name="Wilson G."/>
            <person name="Kumar K."/>
            <person name="McCouch S."/>
            <person name="Juretic N."/>
            <person name="Hoen D."/>
            <person name="Wright S."/>
            <person name="Bruskiewich R."/>
            <person name="Bureau T."/>
            <person name="Miyao A."/>
            <person name="Hirochika H."/>
            <person name="Nishikawa T."/>
            <person name="Kadowaki K."/>
            <person name="Sugiura M."/>
            <person name="Burr B."/>
            <person name="Sasaki T."/>
        </authorList>
    </citation>
    <scope>NUCLEOTIDE SEQUENCE [LARGE SCALE GENOMIC DNA]</scope>
    <source>
        <strain evidence="4">cv. Nipponbare</strain>
    </source>
</reference>
<gene>
    <name evidence="3" type="ordered locus">Os02g0543900</name>
</gene>
<sequence>MAEAYLADKCMVFCSRYLDGFETKHNRPSRNDDTHELDSYPIVKQGSSIFSHVGKPLGKPSNYVIRGMAKVQAHRYVLFNCSDVNKYLRAHADQIASTYPRRGVNPKTIERVQNEKFHEWFRAHIMDLERKNGLHIVNEDVRWLARGPLDAAKRYRAFNTRGFRFRPKRLDGVTQNSGVVLTAKKSSYTKASDANPILGDVTYYGRIIDIIELNYSGKFSVVLFKCEWVDVISGKGIKKDKYDYTLVNFSHLIHTGEKIEHEPFILPNQADQVFYVDDPMNPGWSVVRKMKPMDIYDTGKEEWIDEMEAEPFHVSHLGELFDQSNNQHWVRADVEGTMVDANNGLGTEVLWYFVSSIQGN</sequence>
<dbReference type="EMBL" id="AP008208">
    <property type="protein sequence ID" value="BAF08990.2"/>
    <property type="molecule type" value="Genomic_DNA"/>
</dbReference>
<dbReference type="Gramene" id="Os02t0543900-01">
    <property type="protein sequence ID" value="Os02t0543900-01"/>
    <property type="gene ID" value="Os02g0543900"/>
</dbReference>